<organism evidence="1 2">
    <name type="scientific">Trichinella zimbabwensis</name>
    <dbReference type="NCBI Taxonomy" id="268475"/>
    <lineage>
        <taxon>Eukaryota</taxon>
        <taxon>Metazoa</taxon>
        <taxon>Ecdysozoa</taxon>
        <taxon>Nematoda</taxon>
        <taxon>Enoplea</taxon>
        <taxon>Dorylaimia</taxon>
        <taxon>Trichinellida</taxon>
        <taxon>Trichinellidae</taxon>
        <taxon>Trichinella</taxon>
    </lineage>
</organism>
<dbReference type="Proteomes" id="UP000055024">
    <property type="component" value="Unassembled WGS sequence"/>
</dbReference>
<protein>
    <submittedName>
        <fullName evidence="1">Uncharacterized protein</fullName>
    </submittedName>
</protein>
<keyword evidence="2" id="KW-1185">Reference proteome</keyword>
<gene>
    <name evidence="1" type="ORF">T11_12436</name>
</gene>
<name>A0A0V1HWD8_9BILA</name>
<dbReference type="EMBL" id="JYDP01000024">
    <property type="protein sequence ID" value="KRZ14487.1"/>
    <property type="molecule type" value="Genomic_DNA"/>
</dbReference>
<evidence type="ECO:0000313" key="1">
    <source>
        <dbReference type="EMBL" id="KRZ14487.1"/>
    </source>
</evidence>
<evidence type="ECO:0000313" key="2">
    <source>
        <dbReference type="Proteomes" id="UP000055024"/>
    </source>
</evidence>
<dbReference type="OrthoDB" id="10277752at2759"/>
<comment type="caution">
    <text evidence="1">The sequence shown here is derived from an EMBL/GenBank/DDBJ whole genome shotgun (WGS) entry which is preliminary data.</text>
</comment>
<sequence length="77" mass="8972">MFWPDLKSEVKPNIWPVICENVTTTLTPDSVFIKCICSPYLMLKMMSNFLDLYSRALQRGKDFQHKSTLQKSDIQLS</sequence>
<accession>A0A0V1HWD8</accession>
<proteinExistence type="predicted"/>
<dbReference type="AlphaFoldDB" id="A0A0V1HWD8"/>
<reference evidence="1 2" key="1">
    <citation type="submission" date="2015-01" db="EMBL/GenBank/DDBJ databases">
        <title>Evolution of Trichinella species and genotypes.</title>
        <authorList>
            <person name="Korhonen P.K."/>
            <person name="Edoardo P."/>
            <person name="Giuseppe L.R."/>
            <person name="Gasser R.B."/>
        </authorList>
    </citation>
    <scope>NUCLEOTIDE SEQUENCE [LARGE SCALE GENOMIC DNA]</scope>
    <source>
        <strain evidence="1">ISS1029</strain>
    </source>
</reference>